<sequence length="124" mass="13740">MQTITKIASLLGITALIVGMPFVANAQVEPRSRIQIDPTVVQDLEINQYNFNQFSDVEVTYGIYQPAYGAVAYRTEILPVGIGGPDLAEAFPSTYLVKLGEGQVVTQPNYRQGDNFLQLELLRF</sequence>
<keyword evidence="1" id="KW-0732">Signal</keyword>
<organism evidence="2 3">
    <name type="scientific">[Phormidium ambiguum] IAM M-71</name>
    <dbReference type="NCBI Taxonomy" id="454136"/>
    <lineage>
        <taxon>Bacteria</taxon>
        <taxon>Bacillati</taxon>
        <taxon>Cyanobacteriota</taxon>
        <taxon>Cyanophyceae</taxon>
        <taxon>Oscillatoriophycideae</taxon>
        <taxon>Aerosakkonematales</taxon>
        <taxon>Aerosakkonemataceae</taxon>
        <taxon>Floridanema</taxon>
    </lineage>
</organism>
<evidence type="ECO:0000256" key="1">
    <source>
        <dbReference type="SAM" id="SignalP"/>
    </source>
</evidence>
<dbReference type="Proteomes" id="UP000185860">
    <property type="component" value="Unassembled WGS sequence"/>
</dbReference>
<name>A0A1U7ISW5_9CYAN</name>
<dbReference type="RefSeq" id="WP_073591893.1">
    <property type="nucleotide sequence ID" value="NZ_MRCE01000002.1"/>
</dbReference>
<feature type="chain" id="PRO_5012730571" description="Gingipain propeptide domain-containing protein" evidence="1">
    <location>
        <begin position="27"/>
        <end position="124"/>
    </location>
</feature>
<dbReference type="AlphaFoldDB" id="A0A1U7ISW5"/>
<dbReference type="EMBL" id="MRCE01000002">
    <property type="protein sequence ID" value="OKH40512.1"/>
    <property type="molecule type" value="Genomic_DNA"/>
</dbReference>
<evidence type="ECO:0000313" key="2">
    <source>
        <dbReference type="EMBL" id="OKH40512.1"/>
    </source>
</evidence>
<comment type="caution">
    <text evidence="2">The sequence shown here is derived from an EMBL/GenBank/DDBJ whole genome shotgun (WGS) entry which is preliminary data.</text>
</comment>
<evidence type="ECO:0000313" key="3">
    <source>
        <dbReference type="Proteomes" id="UP000185860"/>
    </source>
</evidence>
<protein>
    <recommendedName>
        <fullName evidence="4">Gingipain propeptide domain-containing protein</fullName>
    </recommendedName>
</protein>
<gene>
    <name evidence="2" type="ORF">NIES2119_02555</name>
</gene>
<reference evidence="2 3" key="1">
    <citation type="submission" date="2016-11" db="EMBL/GenBank/DDBJ databases">
        <title>Draft Genome Sequences of Nine Cyanobacterial Strains from Diverse Habitats.</title>
        <authorList>
            <person name="Zhu T."/>
            <person name="Hou S."/>
            <person name="Lu X."/>
            <person name="Hess W.R."/>
        </authorList>
    </citation>
    <scope>NUCLEOTIDE SEQUENCE [LARGE SCALE GENOMIC DNA]</scope>
    <source>
        <strain evidence="2 3">IAM M-71</strain>
    </source>
</reference>
<evidence type="ECO:0008006" key="4">
    <source>
        <dbReference type="Google" id="ProtNLM"/>
    </source>
</evidence>
<feature type="signal peptide" evidence="1">
    <location>
        <begin position="1"/>
        <end position="26"/>
    </location>
</feature>
<proteinExistence type="predicted"/>
<accession>A0A1U7ISW5</accession>